<dbReference type="EC" id="1.6.5.3" evidence="8"/>
<feature type="transmembrane region" description="Helical" evidence="6">
    <location>
        <begin position="457"/>
        <end position="476"/>
    </location>
</feature>
<reference evidence="8" key="1">
    <citation type="submission" date="2018-06" db="EMBL/GenBank/DDBJ databases">
        <authorList>
            <person name="Zhirakovskaya E."/>
        </authorList>
    </citation>
    <scope>NUCLEOTIDE SEQUENCE</scope>
</reference>
<feature type="transmembrane region" description="Helical" evidence="6">
    <location>
        <begin position="417"/>
        <end position="436"/>
    </location>
</feature>
<dbReference type="InterPro" id="IPR003918">
    <property type="entry name" value="NADH_UbQ_OxRdtase"/>
</dbReference>
<dbReference type="PRINTS" id="PR01437">
    <property type="entry name" value="NUOXDRDTASE4"/>
</dbReference>
<keyword evidence="5 6" id="KW-0472">Membrane</keyword>
<dbReference type="PANTHER" id="PTHR43507">
    <property type="entry name" value="NADH-UBIQUINONE OXIDOREDUCTASE CHAIN 4"/>
    <property type="match status" value="1"/>
</dbReference>
<feature type="transmembrane region" description="Helical" evidence="6">
    <location>
        <begin position="33"/>
        <end position="53"/>
    </location>
</feature>
<evidence type="ECO:0000256" key="3">
    <source>
        <dbReference type="ARBA" id="ARBA00022692"/>
    </source>
</evidence>
<dbReference type="InterPro" id="IPR001750">
    <property type="entry name" value="ND/Mrp_TM"/>
</dbReference>
<dbReference type="PANTHER" id="PTHR43507:SF1">
    <property type="entry name" value="NADH-UBIQUINONE OXIDOREDUCTASE CHAIN 4"/>
    <property type="match status" value="1"/>
</dbReference>
<feature type="transmembrane region" description="Helical" evidence="6">
    <location>
        <begin position="73"/>
        <end position="100"/>
    </location>
</feature>
<evidence type="ECO:0000256" key="5">
    <source>
        <dbReference type="ARBA" id="ARBA00023136"/>
    </source>
</evidence>
<sequence length="498" mass="53793">MDTDLPLLSLLIFGPFLGTTLIWLVRDESQVRVIALATVLLDLLLALRVLWQFDASRSGFQLLERAEWISSLPIQYTVGIDGISVLFLPLTVLLFAGVILGSWRNIRSMPRLYYSMLLLLMCATLGIFSSLNTLLFFLFWELTLVPIYFLISLWGIGPNRRYAAVKYILIMLAGGVPLLFGILLLAFNQAAVSGVAVPAGLVFDYIHLLNNPLPADMQTTIFLLLLLGFAVKIPVFPLHTWLPTLAMEGPVAIAALMTGLKLGVYGLIRFVIPLAPEAAYHFSWLLLGLGVVGVLYGALLAMSQTNLRCMLAYFSISHVGLVVLGVASFTPQGLQGALFQILNFSFIAGGLFIFTGWLHRRAGSTDVLSLGGAARSLPILASFYMLFGLAALGMPGTSGFPAELMLILGVLKSHPGVGVAALVGMILGAACFLGIYRRAFMGPLKQKVLAGAQDLQGRELLLAGALALLVLGLGVYPEAIFQVIRQASENWIGIVGRV</sequence>
<evidence type="ECO:0000256" key="2">
    <source>
        <dbReference type="ARBA" id="ARBA00009025"/>
    </source>
</evidence>
<feature type="domain" description="NADH:quinone oxidoreductase/Mrp antiporter transmembrane" evidence="7">
    <location>
        <begin position="131"/>
        <end position="425"/>
    </location>
</feature>
<proteinExistence type="inferred from homology"/>
<evidence type="ECO:0000256" key="6">
    <source>
        <dbReference type="SAM" id="Phobius"/>
    </source>
</evidence>
<dbReference type="AlphaFoldDB" id="A0A3B1B3Q0"/>
<feature type="transmembrane region" description="Helical" evidence="6">
    <location>
        <begin position="337"/>
        <end position="358"/>
    </location>
</feature>
<keyword evidence="3 6" id="KW-0812">Transmembrane</keyword>
<comment type="similarity">
    <text evidence="2">Belongs to the complex I subunit 4 family.</text>
</comment>
<feature type="transmembrane region" description="Helical" evidence="6">
    <location>
        <begin position="311"/>
        <end position="331"/>
    </location>
</feature>
<dbReference type="Pfam" id="PF00361">
    <property type="entry name" value="Proton_antipo_M"/>
    <property type="match status" value="1"/>
</dbReference>
<dbReference type="NCBIfam" id="TIGR01972">
    <property type="entry name" value="NDH_I_M"/>
    <property type="match status" value="1"/>
</dbReference>
<feature type="transmembrane region" description="Helical" evidence="6">
    <location>
        <begin position="251"/>
        <end position="272"/>
    </location>
</feature>
<comment type="subcellular location">
    <subcellularLocation>
        <location evidence="1">Membrane</location>
        <topology evidence="1">Multi-pass membrane protein</topology>
    </subcellularLocation>
</comment>
<evidence type="ECO:0000259" key="7">
    <source>
        <dbReference type="Pfam" id="PF00361"/>
    </source>
</evidence>
<evidence type="ECO:0000313" key="8">
    <source>
        <dbReference type="EMBL" id="VAX08731.1"/>
    </source>
</evidence>
<name>A0A3B1B3Q0_9ZZZZ</name>
<dbReference type="GO" id="GO:0048039">
    <property type="term" value="F:ubiquinone binding"/>
    <property type="evidence" value="ECO:0007669"/>
    <property type="project" value="TreeGrafter"/>
</dbReference>
<feature type="transmembrane region" description="Helical" evidence="6">
    <location>
        <begin position="379"/>
        <end position="397"/>
    </location>
</feature>
<keyword evidence="4 6" id="KW-1133">Transmembrane helix</keyword>
<evidence type="ECO:0000256" key="4">
    <source>
        <dbReference type="ARBA" id="ARBA00022989"/>
    </source>
</evidence>
<dbReference type="GO" id="GO:0016020">
    <property type="term" value="C:membrane"/>
    <property type="evidence" value="ECO:0007669"/>
    <property type="project" value="UniProtKB-SubCell"/>
</dbReference>
<feature type="transmembrane region" description="Helical" evidence="6">
    <location>
        <begin position="112"/>
        <end position="131"/>
    </location>
</feature>
<dbReference type="GO" id="GO:0015990">
    <property type="term" value="P:electron transport coupled proton transport"/>
    <property type="evidence" value="ECO:0007669"/>
    <property type="project" value="TreeGrafter"/>
</dbReference>
<evidence type="ECO:0000256" key="1">
    <source>
        <dbReference type="ARBA" id="ARBA00004141"/>
    </source>
</evidence>
<feature type="transmembrane region" description="Helical" evidence="6">
    <location>
        <begin position="137"/>
        <end position="156"/>
    </location>
</feature>
<organism evidence="8">
    <name type="scientific">hydrothermal vent metagenome</name>
    <dbReference type="NCBI Taxonomy" id="652676"/>
    <lineage>
        <taxon>unclassified sequences</taxon>
        <taxon>metagenomes</taxon>
        <taxon>ecological metagenomes</taxon>
    </lineage>
</organism>
<dbReference type="GO" id="GO:0042773">
    <property type="term" value="P:ATP synthesis coupled electron transport"/>
    <property type="evidence" value="ECO:0007669"/>
    <property type="project" value="InterPro"/>
</dbReference>
<protein>
    <submittedName>
        <fullName evidence="8">NADH-ubiquinone oxidoreductase chain M</fullName>
        <ecNumber evidence="8">1.6.5.3</ecNumber>
    </submittedName>
</protein>
<dbReference type="GO" id="GO:0003954">
    <property type="term" value="F:NADH dehydrogenase activity"/>
    <property type="evidence" value="ECO:0007669"/>
    <property type="project" value="TreeGrafter"/>
</dbReference>
<feature type="transmembrane region" description="Helical" evidence="6">
    <location>
        <begin position="6"/>
        <end position="26"/>
    </location>
</feature>
<keyword evidence="8" id="KW-0830">Ubiquinone</keyword>
<feature type="transmembrane region" description="Helical" evidence="6">
    <location>
        <begin position="168"/>
        <end position="201"/>
    </location>
</feature>
<dbReference type="EMBL" id="UOFY01000028">
    <property type="protein sequence ID" value="VAX08731.1"/>
    <property type="molecule type" value="Genomic_DNA"/>
</dbReference>
<gene>
    <name evidence="8" type="ORF">MNBD_GAMMA25-920</name>
</gene>
<keyword evidence="8" id="KW-0560">Oxidoreductase</keyword>
<dbReference type="GO" id="GO:0008137">
    <property type="term" value="F:NADH dehydrogenase (ubiquinone) activity"/>
    <property type="evidence" value="ECO:0007669"/>
    <property type="project" value="InterPro"/>
</dbReference>
<feature type="transmembrane region" description="Helical" evidence="6">
    <location>
        <begin position="221"/>
        <end position="239"/>
    </location>
</feature>
<feature type="transmembrane region" description="Helical" evidence="6">
    <location>
        <begin position="278"/>
        <end position="299"/>
    </location>
</feature>
<accession>A0A3B1B3Q0</accession>
<dbReference type="InterPro" id="IPR010227">
    <property type="entry name" value="NADH_Q_OxRdtase_chainM/4"/>
</dbReference>